<dbReference type="OrthoDB" id="2017960at2759"/>
<feature type="transmembrane region" description="Helical" evidence="8">
    <location>
        <begin position="332"/>
        <end position="357"/>
    </location>
</feature>
<feature type="transmembrane region" description="Helical" evidence="8">
    <location>
        <begin position="242"/>
        <end position="259"/>
    </location>
</feature>
<evidence type="ECO:0000256" key="2">
    <source>
        <dbReference type="ARBA" id="ARBA00007635"/>
    </source>
</evidence>
<evidence type="ECO:0000256" key="8">
    <source>
        <dbReference type="SAM" id="Phobius"/>
    </source>
</evidence>
<keyword evidence="3" id="KW-1003">Cell membrane</keyword>
<evidence type="ECO:0000256" key="5">
    <source>
        <dbReference type="ARBA" id="ARBA00022989"/>
    </source>
</evidence>
<dbReference type="PANTHER" id="PTHR42920">
    <property type="entry name" value="OS03G0707200 PROTEIN-RELATED"/>
    <property type="match status" value="1"/>
</dbReference>
<feature type="transmembrane region" description="Helical" evidence="8">
    <location>
        <begin position="200"/>
        <end position="221"/>
    </location>
</feature>
<feature type="transmembrane region" description="Helical" evidence="8">
    <location>
        <begin position="172"/>
        <end position="194"/>
    </location>
</feature>
<reference evidence="10" key="1">
    <citation type="submission" date="2020-10" db="EMBL/GenBank/DDBJ databases">
        <title>Unveiling of a novel bifunctional photoreceptor, Dualchrome1, isolated from a cosmopolitan green alga.</title>
        <authorList>
            <person name="Suzuki S."/>
            <person name="Kawachi M."/>
        </authorList>
    </citation>
    <scope>NUCLEOTIDE SEQUENCE</scope>
    <source>
        <strain evidence="10">NIES 2893</strain>
    </source>
</reference>
<dbReference type="InterPro" id="IPR000620">
    <property type="entry name" value="EamA_dom"/>
</dbReference>
<evidence type="ECO:0000256" key="1">
    <source>
        <dbReference type="ARBA" id="ARBA00004651"/>
    </source>
</evidence>
<comment type="similarity">
    <text evidence="2">Belongs to the drug/metabolite transporter (DMT) superfamily. Plant drug/metabolite exporter (P-DME) (TC 2.A.7.4) family.</text>
</comment>
<evidence type="ECO:0000313" key="10">
    <source>
        <dbReference type="EMBL" id="GHP04218.1"/>
    </source>
</evidence>
<keyword evidence="4 8" id="KW-0812">Transmembrane</keyword>
<evidence type="ECO:0000256" key="3">
    <source>
        <dbReference type="ARBA" id="ARBA00022475"/>
    </source>
</evidence>
<dbReference type="SUPFAM" id="SSF103481">
    <property type="entry name" value="Multidrug resistance efflux transporter EmrE"/>
    <property type="match status" value="2"/>
</dbReference>
<evidence type="ECO:0000256" key="6">
    <source>
        <dbReference type="ARBA" id="ARBA00023136"/>
    </source>
</evidence>
<dbReference type="AlphaFoldDB" id="A0A830HBV5"/>
<feature type="transmembrane region" description="Helical" evidence="8">
    <location>
        <begin position="265"/>
        <end position="287"/>
    </location>
</feature>
<feature type="transmembrane region" description="Helical" evidence="8">
    <location>
        <begin position="308"/>
        <end position="326"/>
    </location>
</feature>
<keyword evidence="6 8" id="KW-0472">Membrane</keyword>
<keyword evidence="11" id="KW-1185">Reference proteome</keyword>
<gene>
    <name evidence="10" type="ORF">PPROV_000297200</name>
</gene>
<feature type="transmembrane region" description="Helical" evidence="8">
    <location>
        <begin position="51"/>
        <end position="72"/>
    </location>
</feature>
<feature type="domain" description="EamA" evidence="9">
    <location>
        <begin position="205"/>
        <end position="350"/>
    </location>
</feature>
<name>A0A830HBV5_9CHLO</name>
<organism evidence="10 11">
    <name type="scientific">Pycnococcus provasolii</name>
    <dbReference type="NCBI Taxonomy" id="41880"/>
    <lineage>
        <taxon>Eukaryota</taxon>
        <taxon>Viridiplantae</taxon>
        <taxon>Chlorophyta</taxon>
        <taxon>Pseudoscourfieldiophyceae</taxon>
        <taxon>Pseudoscourfieldiales</taxon>
        <taxon>Pycnococcaceae</taxon>
        <taxon>Pycnococcus</taxon>
    </lineage>
</organism>
<dbReference type="EMBL" id="BNJQ01000007">
    <property type="protein sequence ID" value="GHP04218.1"/>
    <property type="molecule type" value="Genomic_DNA"/>
</dbReference>
<dbReference type="Pfam" id="PF00892">
    <property type="entry name" value="EamA"/>
    <property type="match status" value="2"/>
</dbReference>
<feature type="transmembrane region" description="Helical" evidence="8">
    <location>
        <begin position="78"/>
        <end position="99"/>
    </location>
</feature>
<feature type="region of interest" description="Disordered" evidence="7">
    <location>
        <begin position="19"/>
        <end position="40"/>
    </location>
</feature>
<keyword evidence="5 8" id="KW-1133">Transmembrane helix</keyword>
<evidence type="ECO:0000259" key="9">
    <source>
        <dbReference type="Pfam" id="PF00892"/>
    </source>
</evidence>
<protein>
    <recommendedName>
        <fullName evidence="9">EamA domain-containing protein</fullName>
    </recommendedName>
</protein>
<dbReference type="InterPro" id="IPR037185">
    <property type="entry name" value="EmrE-like"/>
</dbReference>
<evidence type="ECO:0000256" key="4">
    <source>
        <dbReference type="ARBA" id="ARBA00022692"/>
    </source>
</evidence>
<dbReference type="PANTHER" id="PTHR42920:SF5">
    <property type="entry name" value="EAMA DOMAIN-CONTAINING PROTEIN"/>
    <property type="match status" value="1"/>
</dbReference>
<proteinExistence type="inferred from homology"/>
<accession>A0A830HBV5</accession>
<comment type="caution">
    <text evidence="10">The sequence shown here is derived from an EMBL/GenBank/DDBJ whole genome shotgun (WGS) entry which is preliminary data.</text>
</comment>
<dbReference type="InterPro" id="IPR051258">
    <property type="entry name" value="Diverse_Substrate_Transporter"/>
</dbReference>
<evidence type="ECO:0000313" key="11">
    <source>
        <dbReference type="Proteomes" id="UP000660262"/>
    </source>
</evidence>
<dbReference type="Proteomes" id="UP000660262">
    <property type="component" value="Unassembled WGS sequence"/>
</dbReference>
<feature type="domain" description="EamA" evidence="9">
    <location>
        <begin position="49"/>
        <end position="187"/>
    </location>
</feature>
<dbReference type="GO" id="GO:0005886">
    <property type="term" value="C:plasma membrane"/>
    <property type="evidence" value="ECO:0007669"/>
    <property type="project" value="UniProtKB-SubCell"/>
</dbReference>
<evidence type="ECO:0000256" key="7">
    <source>
        <dbReference type="SAM" id="MobiDB-lite"/>
    </source>
</evidence>
<comment type="subcellular location">
    <subcellularLocation>
        <location evidence="1">Cell membrane</location>
        <topology evidence="1">Multi-pass membrane protein</topology>
    </subcellularLocation>
</comment>
<sequence length="367" mass="38012">MRGYVRRVHTANRTSALLPKTKSDVRARSTTSEDAQADTEGDKKGVMVGRLLLVAVAASYGSLTVALRYVFLSAGPPLPSALSFVRSILVALCFVPILAKGTAVQRSPSEKSTPPAFWRAAFELAIWNFLSQGLQNAGCAFTDAGRASFLTQTAIVFTPVIAAFRGDSMPPLTLPAVLCAFLGVVLLACGGSSAAGGLSLSLNLGDILCLLGSASYSLYIVRTADYGRQALQMTGIQAWKSLWLIALYFGWVVVAYMQLPAGAGLVALWPGVAILSSWIALAYSAALPGAGADVMQAIGQSRVNATEAQVLLSLEPLFAAVLGICLLGETMTALACVGSGLIVASVLLASGALDGYLPSKSGSKASS</sequence>